<dbReference type="InterPro" id="IPR027417">
    <property type="entry name" value="P-loop_NTPase"/>
</dbReference>
<dbReference type="Proteomes" id="UP000183974">
    <property type="component" value="Unassembled WGS sequence"/>
</dbReference>
<organism evidence="1 2">
    <name type="scientific">Roseovarius pacificus</name>
    <dbReference type="NCBI Taxonomy" id="337701"/>
    <lineage>
        <taxon>Bacteria</taxon>
        <taxon>Pseudomonadati</taxon>
        <taxon>Pseudomonadota</taxon>
        <taxon>Alphaproteobacteria</taxon>
        <taxon>Rhodobacterales</taxon>
        <taxon>Roseobacteraceae</taxon>
        <taxon>Roseovarius</taxon>
    </lineage>
</organism>
<dbReference type="Gene3D" id="3.40.50.300">
    <property type="entry name" value="P-loop containing nucleotide triphosphate hydrolases"/>
    <property type="match status" value="1"/>
</dbReference>
<dbReference type="AlphaFoldDB" id="A0A1M7CDH9"/>
<dbReference type="EMBL" id="FRBR01000004">
    <property type="protein sequence ID" value="SHL65261.1"/>
    <property type="molecule type" value="Genomic_DNA"/>
</dbReference>
<dbReference type="InterPro" id="IPR040632">
    <property type="entry name" value="Sulfotransfer_4"/>
</dbReference>
<protein>
    <recommendedName>
        <fullName evidence="3">Sulfotransferase family protein</fullName>
    </recommendedName>
</protein>
<accession>A0A1M7CDH9</accession>
<dbReference type="RefSeq" id="WP_073034538.1">
    <property type="nucleotide sequence ID" value="NZ_BMLR01000004.1"/>
</dbReference>
<evidence type="ECO:0000313" key="2">
    <source>
        <dbReference type="Proteomes" id="UP000183974"/>
    </source>
</evidence>
<dbReference type="STRING" id="337701.SAMN05444398_104198"/>
<sequence>MIMNLRPTRNHSDWRLSAGFRLGLMPEVEQKVFCIGFQRNGTTSTGDFCEQQLGMARRGYRIAQRRKWSRCWYQGALERIFSDPVFRTGQVFDDGPWWFPKLYETLYERFPQAKFVMFDRDPEAWFRSMVAHSGGRSPGFTDIHARIYRREDELRELSDGDPGNVPAINGFSLEDKKEHYIGIYRQHNEDAAEFFARRAPDRFFRTDLNDPEKFRKMACFLGFEDRSYDEVRSNVIASK</sequence>
<keyword evidence="2" id="KW-1185">Reference proteome</keyword>
<gene>
    <name evidence="1" type="ORF">SAMN05444398_104198</name>
</gene>
<dbReference type="SUPFAM" id="SSF52540">
    <property type="entry name" value="P-loop containing nucleoside triphosphate hydrolases"/>
    <property type="match status" value="1"/>
</dbReference>
<evidence type="ECO:0000313" key="1">
    <source>
        <dbReference type="EMBL" id="SHL65261.1"/>
    </source>
</evidence>
<dbReference type="Pfam" id="PF17784">
    <property type="entry name" value="Sulfotransfer_4"/>
    <property type="match status" value="1"/>
</dbReference>
<name>A0A1M7CDH9_9RHOB</name>
<proteinExistence type="predicted"/>
<evidence type="ECO:0008006" key="3">
    <source>
        <dbReference type="Google" id="ProtNLM"/>
    </source>
</evidence>
<reference evidence="1 2" key="1">
    <citation type="submission" date="2016-11" db="EMBL/GenBank/DDBJ databases">
        <authorList>
            <person name="Jaros S."/>
            <person name="Januszkiewicz K."/>
            <person name="Wedrychowicz H."/>
        </authorList>
    </citation>
    <scope>NUCLEOTIDE SEQUENCE [LARGE SCALE GENOMIC DNA]</scope>
    <source>
        <strain evidence="1 2">DSM 29589</strain>
    </source>
</reference>